<evidence type="ECO:0000256" key="1">
    <source>
        <dbReference type="ARBA" id="ARBA00012920"/>
    </source>
</evidence>
<evidence type="ECO:0000256" key="2">
    <source>
        <dbReference type="ARBA" id="ARBA00022737"/>
    </source>
</evidence>
<evidence type="ECO:0000256" key="7">
    <source>
        <dbReference type="PIRSR" id="PIRSR001220-2"/>
    </source>
</evidence>
<feature type="binding site" evidence="7">
    <location>
        <position position="171"/>
    </location>
    <ligand>
        <name>substrate</name>
    </ligand>
</feature>
<dbReference type="InterPro" id="IPR041725">
    <property type="entry name" value="L-asparaginase_I"/>
</dbReference>
<feature type="active site" evidence="9">
    <location>
        <position position="202"/>
    </location>
</feature>
<dbReference type="InterPro" id="IPR040919">
    <property type="entry name" value="Asparaginase_C"/>
</dbReference>
<dbReference type="InterPro" id="IPR036770">
    <property type="entry name" value="Ankyrin_rpt-contain_sf"/>
</dbReference>
<keyword evidence="3" id="KW-0378">Hydrolase</keyword>
<evidence type="ECO:0000256" key="6">
    <source>
        <dbReference type="PIRSR" id="PIRSR001220-1"/>
    </source>
</evidence>
<dbReference type="FunFam" id="3.40.50.1170:FF:000003">
    <property type="entry name" value="60 kDa lysophospholipase"/>
    <property type="match status" value="1"/>
</dbReference>
<feature type="repeat" description="ANK" evidence="8">
    <location>
        <begin position="520"/>
        <end position="552"/>
    </location>
</feature>
<keyword evidence="14" id="KW-1185">Reference proteome</keyword>
<reference evidence="13 14" key="1">
    <citation type="submission" date="2024-03" db="EMBL/GenBank/DDBJ databases">
        <title>The genome assembly and annotation of the cricket Gryllus longicercus Weissman &amp; Gray.</title>
        <authorList>
            <person name="Szrajer S."/>
            <person name="Gray D."/>
            <person name="Ylla G."/>
        </authorList>
    </citation>
    <scope>NUCLEOTIDE SEQUENCE [LARGE SCALE GENOMIC DNA]</scope>
    <source>
        <strain evidence="13">DAG 2021-001</strain>
        <tissue evidence="13">Whole body minus gut</tissue>
    </source>
</reference>
<evidence type="ECO:0000313" key="13">
    <source>
        <dbReference type="EMBL" id="KAK7868259.1"/>
    </source>
</evidence>
<dbReference type="SUPFAM" id="SSF53774">
    <property type="entry name" value="Glutaminase/Asparaginase"/>
    <property type="match status" value="1"/>
</dbReference>
<dbReference type="Proteomes" id="UP001378592">
    <property type="component" value="Unassembled WGS sequence"/>
</dbReference>
<dbReference type="EMBL" id="JAZDUA010000098">
    <property type="protein sequence ID" value="KAK7868259.1"/>
    <property type="molecule type" value="Genomic_DNA"/>
</dbReference>
<evidence type="ECO:0000256" key="3">
    <source>
        <dbReference type="ARBA" id="ARBA00022801"/>
    </source>
</evidence>
<dbReference type="GO" id="GO:0009066">
    <property type="term" value="P:aspartate family amino acid metabolic process"/>
    <property type="evidence" value="ECO:0007669"/>
    <property type="project" value="UniProtKB-ARBA"/>
</dbReference>
<feature type="active site" description="O-isoaspartyl threonine intermediate" evidence="6">
    <location>
        <position position="99"/>
    </location>
</feature>
<dbReference type="SMART" id="SM00870">
    <property type="entry name" value="Asparaginase"/>
    <property type="match status" value="1"/>
</dbReference>
<dbReference type="Pfam" id="PF17763">
    <property type="entry name" value="Asparaginase_C"/>
    <property type="match status" value="1"/>
</dbReference>
<name>A0AAN9ZA63_9ORTH</name>
<dbReference type="PROSITE" id="PS50297">
    <property type="entry name" value="ANK_REP_REGION"/>
    <property type="match status" value="1"/>
</dbReference>
<dbReference type="SUPFAM" id="SSF48403">
    <property type="entry name" value="Ankyrin repeat"/>
    <property type="match status" value="1"/>
</dbReference>
<dbReference type="EC" id="3.5.1.1" evidence="1"/>
<evidence type="ECO:0000256" key="5">
    <source>
        <dbReference type="ARBA" id="ARBA00061199"/>
    </source>
</evidence>
<feature type="domain" description="Asparaginase/glutaminase C-terminal" evidence="12">
    <location>
        <begin position="323"/>
        <end position="439"/>
    </location>
</feature>
<dbReference type="InterPro" id="IPR006034">
    <property type="entry name" value="Asparaginase/glutaminase-like"/>
</dbReference>
<dbReference type="PIRSF" id="PIRSF500176">
    <property type="entry name" value="L_ASNase"/>
    <property type="match status" value="1"/>
</dbReference>
<feature type="domain" description="L-asparaginase N-terminal" evidence="11">
    <location>
        <begin position="90"/>
        <end position="303"/>
    </location>
</feature>
<dbReference type="PROSITE" id="PS51732">
    <property type="entry name" value="ASN_GLN_ASE_3"/>
    <property type="match status" value="1"/>
</dbReference>
<keyword evidence="4 8" id="KW-0040">ANK repeat</keyword>
<dbReference type="SFLD" id="SFLDS00057">
    <property type="entry name" value="Glutaminase/Asparaginase"/>
    <property type="match status" value="1"/>
</dbReference>
<feature type="repeat" description="ANK" evidence="8">
    <location>
        <begin position="619"/>
        <end position="651"/>
    </location>
</feature>
<comment type="similarity">
    <text evidence="5">In the N-terminal section; belongs to the asparaginase 1 family.</text>
</comment>
<evidence type="ECO:0000256" key="8">
    <source>
        <dbReference type="PROSITE-ProRule" id="PRU00023"/>
    </source>
</evidence>
<sequence>MFKLEASCTAVAPQPAFAAAFEPAAFEARLPEKAAAAAPRARPMASAELPPPSAKNSCTSATTDSLAPPVSRICRRTSAVDLTVDSAESRVLVIYTGGTIGMMRNEQNALVPVPNALVRTLRRNPVLHDEVYARTKFRHKEPSPPTLVLPDTQERNRVMYSILEYSPLLDSSNMTVEDWVQIGRDIRKYYEHYHGFVILHGTDTLAYTASALSFMLENLGKTVIITGSQIPLFEVRSDGRDNLLNAVIVAGNFVIPEVLVMFGDRVFRGNRTTKVSSECLNAFNSLNFPPLVTFGIQIEVSHKDIFRQTAIEKFCVHPSLDRNVGLLRLFPSITAETVKAFLQPPTLGVVLQSYGAGNVPSDRQDILDAIGAATQRGVIVVNTTQCMRGAVSDLYETGQALKAVGVTPGYDMTPEAALTKLSYVLAKHDWDLDTKRKMMQMNLRGELTRALSGEGVTGASVGELVDAVAAHLQISAPREQEELSAMLYPAIVNSAVMRRSVPKLSSLREYGLDLTAANADGRTPLHVACCEGSVEVVEFLLLRGANVHMKDRFDNTPLLNAIYFDHHEVIKILVKCGAHIIGPRQNIGDKLCSAAAKGQLKRFVSYQLAGADFNQVDSSHRTALHVAVLHNQETIVRFLIGVKVNLKCKDMLGETPLSIAIKLRHDKIRKILEEEIHHLS</sequence>
<dbReference type="PRINTS" id="PR00139">
    <property type="entry name" value="ASNGLNASE"/>
</dbReference>
<organism evidence="13 14">
    <name type="scientific">Gryllus longicercus</name>
    <dbReference type="NCBI Taxonomy" id="2509291"/>
    <lineage>
        <taxon>Eukaryota</taxon>
        <taxon>Metazoa</taxon>
        <taxon>Ecdysozoa</taxon>
        <taxon>Arthropoda</taxon>
        <taxon>Hexapoda</taxon>
        <taxon>Insecta</taxon>
        <taxon>Pterygota</taxon>
        <taxon>Neoptera</taxon>
        <taxon>Polyneoptera</taxon>
        <taxon>Orthoptera</taxon>
        <taxon>Ensifera</taxon>
        <taxon>Gryllidea</taxon>
        <taxon>Grylloidea</taxon>
        <taxon>Gryllidae</taxon>
        <taxon>Gryllinae</taxon>
        <taxon>Gryllus</taxon>
    </lineage>
</organism>
<evidence type="ECO:0000256" key="10">
    <source>
        <dbReference type="SAM" id="MobiDB-lite"/>
    </source>
</evidence>
<dbReference type="GO" id="GO:0004067">
    <property type="term" value="F:asparaginase activity"/>
    <property type="evidence" value="ECO:0007669"/>
    <property type="project" value="UniProtKB-UniRule"/>
</dbReference>
<dbReference type="InterPro" id="IPR002110">
    <property type="entry name" value="Ankyrin_rpt"/>
</dbReference>
<evidence type="ECO:0000256" key="4">
    <source>
        <dbReference type="ARBA" id="ARBA00023043"/>
    </source>
</evidence>
<gene>
    <name evidence="13" type="ORF">R5R35_000657</name>
</gene>
<dbReference type="Gene3D" id="3.40.50.1170">
    <property type="entry name" value="L-asparaginase, N-terminal domain"/>
    <property type="match status" value="1"/>
</dbReference>
<accession>A0AAN9ZA63</accession>
<dbReference type="InterPro" id="IPR036152">
    <property type="entry name" value="Asp/glu_Ase-like_sf"/>
</dbReference>
<dbReference type="InterPro" id="IPR006033">
    <property type="entry name" value="AsnA_fam"/>
</dbReference>
<protein>
    <recommendedName>
        <fullName evidence="1">asparaginase</fullName>
        <ecNumber evidence="1">3.5.1.1</ecNumber>
    </recommendedName>
</protein>
<evidence type="ECO:0000256" key="9">
    <source>
        <dbReference type="PROSITE-ProRule" id="PRU10100"/>
    </source>
</evidence>
<dbReference type="Pfam" id="PF12796">
    <property type="entry name" value="Ank_2"/>
    <property type="match status" value="2"/>
</dbReference>
<dbReference type="CDD" id="cd08963">
    <property type="entry name" value="L-asparaginase_I"/>
    <property type="match status" value="1"/>
</dbReference>
<feature type="compositionally biased region" description="Polar residues" evidence="10">
    <location>
        <begin position="54"/>
        <end position="63"/>
    </location>
</feature>
<dbReference type="Gene3D" id="1.25.40.20">
    <property type="entry name" value="Ankyrin repeat-containing domain"/>
    <property type="match status" value="2"/>
</dbReference>
<dbReference type="PANTHER" id="PTHR11707:SF28">
    <property type="entry name" value="60 KDA LYSOPHOSPHOLIPASE"/>
    <property type="match status" value="1"/>
</dbReference>
<feature type="compositionally biased region" description="Low complexity" evidence="10">
    <location>
        <begin position="37"/>
        <end position="48"/>
    </location>
</feature>
<feature type="binding site" evidence="7">
    <location>
        <begin position="202"/>
        <end position="203"/>
    </location>
    <ligand>
        <name>substrate</name>
    </ligand>
</feature>
<dbReference type="PANTHER" id="PTHR11707">
    <property type="entry name" value="L-ASPARAGINASE"/>
    <property type="match status" value="1"/>
</dbReference>
<dbReference type="AlphaFoldDB" id="A0AAN9ZA63"/>
<evidence type="ECO:0000313" key="14">
    <source>
        <dbReference type="Proteomes" id="UP001378592"/>
    </source>
</evidence>
<feature type="region of interest" description="Disordered" evidence="10">
    <location>
        <begin position="37"/>
        <end position="63"/>
    </location>
</feature>
<dbReference type="FunFam" id="3.40.50.40:FF:000001">
    <property type="entry name" value="L-asparaginase 1"/>
    <property type="match status" value="1"/>
</dbReference>
<dbReference type="PROSITE" id="PS00917">
    <property type="entry name" value="ASN_GLN_ASE_2"/>
    <property type="match status" value="1"/>
</dbReference>
<dbReference type="Pfam" id="PF00710">
    <property type="entry name" value="Asparaginase"/>
    <property type="match status" value="1"/>
</dbReference>
<dbReference type="Gene3D" id="3.40.50.40">
    <property type="match status" value="1"/>
</dbReference>
<dbReference type="SMART" id="SM00248">
    <property type="entry name" value="ANK"/>
    <property type="match status" value="3"/>
</dbReference>
<comment type="caution">
    <text evidence="13">The sequence shown here is derived from an EMBL/GenBank/DDBJ whole genome shotgun (WGS) entry which is preliminary data.</text>
</comment>
<evidence type="ECO:0000259" key="12">
    <source>
        <dbReference type="Pfam" id="PF17763"/>
    </source>
</evidence>
<dbReference type="InterPro" id="IPR027473">
    <property type="entry name" value="L-asparaginase_C"/>
</dbReference>
<proteinExistence type="inferred from homology"/>
<evidence type="ECO:0000259" key="11">
    <source>
        <dbReference type="Pfam" id="PF00710"/>
    </source>
</evidence>
<dbReference type="InterPro" id="IPR027475">
    <property type="entry name" value="Asparaginase/glutaminase_AS2"/>
</dbReference>
<dbReference type="PIRSF" id="PIRSF001220">
    <property type="entry name" value="L-ASNase_gatD"/>
    <property type="match status" value="1"/>
</dbReference>
<dbReference type="InterPro" id="IPR037152">
    <property type="entry name" value="L-asparaginase_N_sf"/>
</dbReference>
<dbReference type="PROSITE" id="PS50088">
    <property type="entry name" value="ANK_REPEAT"/>
    <property type="match status" value="2"/>
</dbReference>
<dbReference type="InterPro" id="IPR027474">
    <property type="entry name" value="L-asparaginase_N"/>
</dbReference>
<dbReference type="NCBIfam" id="TIGR00519">
    <property type="entry name" value="asnASE_I"/>
    <property type="match status" value="1"/>
</dbReference>
<keyword evidence="2" id="KW-0677">Repeat</keyword>